<dbReference type="EMBL" id="JAFKCV010000004">
    <property type="protein sequence ID" value="MBN7825554.1"/>
    <property type="molecule type" value="Genomic_DNA"/>
</dbReference>
<keyword evidence="3" id="KW-0808">Transferase</keyword>
<dbReference type="InterPro" id="IPR050640">
    <property type="entry name" value="Bact_2-comp_sensor_kinase"/>
</dbReference>
<dbReference type="Pfam" id="PF06580">
    <property type="entry name" value="His_kinase"/>
    <property type="match status" value="1"/>
</dbReference>
<keyword evidence="1" id="KW-0812">Transmembrane</keyword>
<evidence type="ECO:0000313" key="3">
    <source>
        <dbReference type="EMBL" id="MBN7825554.1"/>
    </source>
</evidence>
<keyword evidence="1" id="KW-0472">Membrane</keyword>
<feature type="transmembrane region" description="Helical" evidence="1">
    <location>
        <begin position="12"/>
        <end position="30"/>
    </location>
</feature>
<keyword evidence="3" id="KW-0418">Kinase</keyword>
<dbReference type="InterPro" id="IPR036890">
    <property type="entry name" value="HATPase_C_sf"/>
</dbReference>
<gene>
    <name evidence="3" type="ORF">J0A66_10000</name>
</gene>
<dbReference type="SUPFAM" id="SSF55874">
    <property type="entry name" value="ATPase domain of HSP90 chaperone/DNA topoisomerase II/histidine kinase"/>
    <property type="match status" value="1"/>
</dbReference>
<dbReference type="PANTHER" id="PTHR34220:SF7">
    <property type="entry name" value="SENSOR HISTIDINE KINASE YPDA"/>
    <property type="match status" value="1"/>
</dbReference>
<dbReference type="InterPro" id="IPR010559">
    <property type="entry name" value="Sig_transdc_His_kin_internal"/>
</dbReference>
<feature type="domain" description="Signal transduction histidine kinase internal region" evidence="2">
    <location>
        <begin position="174"/>
        <end position="253"/>
    </location>
</feature>
<dbReference type="GO" id="GO:0000155">
    <property type="term" value="F:phosphorelay sensor kinase activity"/>
    <property type="evidence" value="ECO:0007669"/>
    <property type="project" value="InterPro"/>
</dbReference>
<dbReference type="AlphaFoldDB" id="A0A939IQY6"/>
<dbReference type="GO" id="GO:0016020">
    <property type="term" value="C:membrane"/>
    <property type="evidence" value="ECO:0007669"/>
    <property type="project" value="InterPro"/>
</dbReference>
<evidence type="ECO:0000313" key="4">
    <source>
        <dbReference type="Proteomes" id="UP000664654"/>
    </source>
</evidence>
<keyword evidence="1" id="KW-1133">Transmembrane helix</keyword>
<accession>A0A939IQY6</accession>
<evidence type="ECO:0000259" key="2">
    <source>
        <dbReference type="Pfam" id="PF06580"/>
    </source>
</evidence>
<dbReference type="RefSeq" id="WP_206573657.1">
    <property type="nucleotide sequence ID" value="NZ_JAFKCV010000004.1"/>
</dbReference>
<feature type="transmembrane region" description="Helical" evidence="1">
    <location>
        <begin position="137"/>
        <end position="153"/>
    </location>
</feature>
<name>A0A939IQY6_9ALTE</name>
<dbReference type="PANTHER" id="PTHR34220">
    <property type="entry name" value="SENSOR HISTIDINE KINASE YPDA"/>
    <property type="match status" value="1"/>
</dbReference>
<proteinExistence type="predicted"/>
<reference evidence="3" key="1">
    <citation type="submission" date="2021-03" db="EMBL/GenBank/DDBJ databases">
        <title>novel species isolated from a fishpond in China.</title>
        <authorList>
            <person name="Lu H."/>
            <person name="Cai Z."/>
        </authorList>
    </citation>
    <scope>NUCLEOTIDE SEQUENCE</scope>
    <source>
        <strain evidence="3">JCM 30855</strain>
    </source>
</reference>
<keyword evidence="4" id="KW-1185">Reference proteome</keyword>
<protein>
    <submittedName>
        <fullName evidence="3">Histidine kinase</fullName>
    </submittedName>
</protein>
<dbReference type="Proteomes" id="UP000664654">
    <property type="component" value="Unassembled WGS sequence"/>
</dbReference>
<comment type="caution">
    <text evidence="3">The sequence shown here is derived from an EMBL/GenBank/DDBJ whole genome shotgun (WGS) entry which is preliminary data.</text>
</comment>
<organism evidence="3 4">
    <name type="scientific">Bowmanella dokdonensis</name>
    <dbReference type="NCBI Taxonomy" id="751969"/>
    <lineage>
        <taxon>Bacteria</taxon>
        <taxon>Pseudomonadati</taxon>
        <taxon>Pseudomonadota</taxon>
        <taxon>Gammaproteobacteria</taxon>
        <taxon>Alteromonadales</taxon>
        <taxon>Alteromonadaceae</taxon>
        <taxon>Bowmanella</taxon>
    </lineage>
</organism>
<evidence type="ECO:0000256" key="1">
    <source>
        <dbReference type="SAM" id="Phobius"/>
    </source>
</evidence>
<sequence length="366" mass="42348">MLLHFLRNLPSWRFWVIGLVIWLLMNSYSADLAYRSYIRAGREMEWTTMWLYYSGWWMPWAVISPLIVAGTRIIPLDMQRWKLTVLKLVIMTAVSFLGFLLLAVPLVASFELGGAGLEKLQEALLIMVKRGAWHMDFLVYVAVVSVGYITQFYEKARKEEARSESLLRQLMQLELQSLKSQLNPHFLFNTLNTVASLIRLDKKDQAVKALSELSLMLRKVLENQSNQLINLAQEMDFINSYLTIQKMRFDKKLQTRVEVEPACLREEVPFMLLQPLVENAVQHGSQLESDQNLLDLRVSCSPGKLHIRLINKVPEQDEHHGFGIGLKNCRERLQKLYGREFELTLSKLDSGYFETYVMIPTGGDDD</sequence>
<feature type="transmembrane region" description="Helical" evidence="1">
    <location>
        <begin position="50"/>
        <end position="73"/>
    </location>
</feature>
<dbReference type="Gene3D" id="3.30.565.10">
    <property type="entry name" value="Histidine kinase-like ATPase, C-terminal domain"/>
    <property type="match status" value="1"/>
</dbReference>
<feature type="transmembrane region" description="Helical" evidence="1">
    <location>
        <begin position="85"/>
        <end position="108"/>
    </location>
</feature>